<proteinExistence type="predicted"/>
<evidence type="ECO:0000256" key="1">
    <source>
        <dbReference type="SAM" id="SignalP"/>
    </source>
</evidence>
<organism evidence="2 3">
    <name type="scientific">Xylocopa violacea</name>
    <name type="common">Violet carpenter bee</name>
    <name type="synonym">Apis violacea</name>
    <dbReference type="NCBI Taxonomy" id="135666"/>
    <lineage>
        <taxon>Eukaryota</taxon>
        <taxon>Metazoa</taxon>
        <taxon>Ecdysozoa</taxon>
        <taxon>Arthropoda</taxon>
        <taxon>Hexapoda</taxon>
        <taxon>Insecta</taxon>
        <taxon>Pterygota</taxon>
        <taxon>Neoptera</taxon>
        <taxon>Endopterygota</taxon>
        <taxon>Hymenoptera</taxon>
        <taxon>Apocrita</taxon>
        <taxon>Aculeata</taxon>
        <taxon>Apoidea</taxon>
        <taxon>Anthophila</taxon>
        <taxon>Apidae</taxon>
        <taxon>Xylocopa</taxon>
        <taxon>Xylocopa</taxon>
    </lineage>
</organism>
<dbReference type="Pfam" id="PF06757">
    <property type="entry name" value="Ins_allergen_rp"/>
    <property type="match status" value="3"/>
</dbReference>
<evidence type="ECO:0000313" key="2">
    <source>
        <dbReference type="EMBL" id="CAL7935489.1"/>
    </source>
</evidence>
<comment type="caution">
    <text evidence="2">The sequence shown here is derived from an EMBL/GenBank/DDBJ whole genome shotgun (WGS) entry which is preliminary data.</text>
</comment>
<keyword evidence="1" id="KW-0732">Signal</keyword>
<reference evidence="2 3" key="1">
    <citation type="submission" date="2024-08" db="EMBL/GenBank/DDBJ databases">
        <authorList>
            <person name="Will J Nash"/>
            <person name="Angela Man"/>
            <person name="Seanna McTaggart"/>
            <person name="Kendall Baker"/>
            <person name="Tom Barker"/>
            <person name="Leah Catchpole"/>
            <person name="Alex Durrant"/>
            <person name="Karim Gharbi"/>
            <person name="Naomi Irish"/>
            <person name="Gemy Kaithakottil"/>
            <person name="Debby Ku"/>
            <person name="Aaliyah Providence"/>
            <person name="Felix Shaw"/>
            <person name="David Swarbreck"/>
            <person name="Chris Watkins"/>
            <person name="Ann M. McCartney"/>
            <person name="Giulio Formenti"/>
            <person name="Alice Mouton"/>
            <person name="Noel Vella"/>
            <person name="Bjorn M von Reumont"/>
            <person name="Adriana Vella"/>
            <person name="Wilfried Haerty"/>
        </authorList>
    </citation>
    <scope>NUCLEOTIDE SEQUENCE [LARGE SCALE GENOMIC DNA]</scope>
</reference>
<feature type="signal peptide" evidence="1">
    <location>
        <begin position="1"/>
        <end position="31"/>
    </location>
</feature>
<dbReference type="Proteomes" id="UP001642520">
    <property type="component" value="Unassembled WGS sequence"/>
</dbReference>
<dbReference type="PANTHER" id="PTHR21163">
    <property type="entry name" value="PROTEIN G12"/>
    <property type="match status" value="1"/>
</dbReference>
<dbReference type="EMBL" id="CAXAJV020001284">
    <property type="protein sequence ID" value="CAL7935489.1"/>
    <property type="molecule type" value="Genomic_DNA"/>
</dbReference>
<keyword evidence="3" id="KW-1185">Reference proteome</keyword>
<gene>
    <name evidence="2" type="ORF">XYLVIOL_LOCUS1627</name>
</gene>
<evidence type="ECO:0000313" key="3">
    <source>
        <dbReference type="Proteomes" id="UP001642520"/>
    </source>
</evidence>
<name>A0ABP1N6D8_XYLVO</name>
<accession>A0ABP1N6D8</accession>
<sequence>MHSADSTRSNNMMKFVLAVVAVLALSSPMEAYTVPRTGNGALAKELQDFVDVVPLDKMVAILLEYVAEDKEVQQVLEYLQSNDFKALVTDIEAMPEVIELLNYIQHAGVDIYYLVNKGNAYLGLKQLKPPAQYSTYKISGGVRGLINDLKAVFPLDKVKALYHQKMQSSPVFRDFMAHLSSPAFQHIAAQVCANPHFNSLLTTAKNAGIDVAAVKQIIETILGIPLNCKMKLQAAAFTALVALATVSCHNLPNFGHGQLYEDIQYFLDFIPFDKVTNIVLQYASNDAEFQELLKYFETDEFKTMIREIEAIPQFHYFMTYLENKGVHIISELDKLNKIVGIPPFQRYDEKPRITGGLKGLFEDVKALVNYDDFIHGYVHKMRTSSAFREFVGNLKSPGNQKLVCALYENKNYLHFRSMLVSKHLDIALIEDIIYTVLGIEFPSYYVSYDSNELSRDIHEFTDLIDMNKIAKIVMNYLDDDEVKKAMEYMYSEEFHALVRKVEALPEYRELVKYLANAGLDIYGLIQKVHKLFGMEDYVPPKWTTREAASRHTLVNRGGVKHLVDDVIAVLPLDKFKALFQQKMQNSPAFKTFVEKLRSDDFQKIVNAVYQTPIFLEMRQKAIDVGLDLAPVRKVIEDVIGIHLPRPTTH</sequence>
<dbReference type="InterPro" id="IPR010629">
    <property type="entry name" value="Ins_allergen"/>
</dbReference>
<dbReference type="PANTHER" id="PTHR21163:SF1">
    <property type="entry name" value="PROTEIN G12"/>
    <property type="match status" value="1"/>
</dbReference>
<evidence type="ECO:0008006" key="4">
    <source>
        <dbReference type="Google" id="ProtNLM"/>
    </source>
</evidence>
<feature type="chain" id="PRO_5047319021" description="Protein G12" evidence="1">
    <location>
        <begin position="32"/>
        <end position="649"/>
    </location>
</feature>
<protein>
    <recommendedName>
        <fullName evidence="4">Protein G12</fullName>
    </recommendedName>
</protein>